<dbReference type="EMBL" id="CM046388">
    <property type="protein sequence ID" value="KAI8571595.1"/>
    <property type="molecule type" value="Genomic_DNA"/>
</dbReference>
<protein>
    <submittedName>
        <fullName evidence="1">Uncharacterized protein</fullName>
    </submittedName>
</protein>
<reference evidence="1" key="1">
    <citation type="submission" date="2022-02" db="EMBL/GenBank/DDBJ databases">
        <title>Plant Genome Project.</title>
        <authorList>
            <person name="Zhang R.-G."/>
        </authorList>
    </citation>
    <scope>NUCLEOTIDE SEQUENCE</scope>
    <source>
        <strain evidence="1">AT1</strain>
    </source>
</reference>
<name>A0ACC0Q0V5_RHOML</name>
<sequence>MANYLLDDVFTVQKLDPDGKKFDRANSLIMCFLVSRIEASSSDQQQFFMQLDVNTDIYKLNVGDKFNMVLAATLNLDGTPDSGYFTQPQGGRQSLADKFDYVMHGKLYKISDVSGPSGPKVEMLFSFGGLLMLLQGDTSDAKKLELDQRLFLLMKKV</sequence>
<keyword evidence="2" id="KW-1185">Reference proteome</keyword>
<evidence type="ECO:0000313" key="1">
    <source>
        <dbReference type="EMBL" id="KAI8571595.1"/>
    </source>
</evidence>
<organism evidence="1 2">
    <name type="scientific">Rhododendron molle</name>
    <name type="common">Chinese azalea</name>
    <name type="synonym">Azalea mollis</name>
    <dbReference type="NCBI Taxonomy" id="49168"/>
    <lineage>
        <taxon>Eukaryota</taxon>
        <taxon>Viridiplantae</taxon>
        <taxon>Streptophyta</taxon>
        <taxon>Embryophyta</taxon>
        <taxon>Tracheophyta</taxon>
        <taxon>Spermatophyta</taxon>
        <taxon>Magnoliopsida</taxon>
        <taxon>eudicotyledons</taxon>
        <taxon>Gunneridae</taxon>
        <taxon>Pentapetalae</taxon>
        <taxon>asterids</taxon>
        <taxon>Ericales</taxon>
        <taxon>Ericaceae</taxon>
        <taxon>Ericoideae</taxon>
        <taxon>Rhodoreae</taxon>
        <taxon>Rhododendron</taxon>
    </lineage>
</organism>
<gene>
    <name evidence="1" type="ORF">RHMOL_Rhmol01G0132100</name>
</gene>
<dbReference type="Proteomes" id="UP001062846">
    <property type="component" value="Chromosome 1"/>
</dbReference>
<accession>A0ACC0Q0V5</accession>
<evidence type="ECO:0000313" key="2">
    <source>
        <dbReference type="Proteomes" id="UP001062846"/>
    </source>
</evidence>
<comment type="caution">
    <text evidence="1">The sequence shown here is derived from an EMBL/GenBank/DDBJ whole genome shotgun (WGS) entry which is preliminary data.</text>
</comment>
<proteinExistence type="predicted"/>